<keyword evidence="4" id="KW-1185">Reference proteome</keyword>
<dbReference type="InterPro" id="IPR041186">
    <property type="entry name" value="DUF3823_C"/>
</dbReference>
<dbReference type="OrthoDB" id="1433240at2"/>
<protein>
    <recommendedName>
        <fullName evidence="5">DUF3823 domain-containing protein</fullName>
    </recommendedName>
</protein>
<dbReference type="Pfam" id="PF18003">
    <property type="entry name" value="DUF3823_C"/>
    <property type="match status" value="1"/>
</dbReference>
<dbReference type="InterPro" id="IPR024278">
    <property type="entry name" value="DUF3823_N"/>
</dbReference>
<organism evidence="3 4">
    <name type="scientific">Anditalea andensis</name>
    <dbReference type="NCBI Taxonomy" id="1048983"/>
    <lineage>
        <taxon>Bacteria</taxon>
        <taxon>Pseudomonadati</taxon>
        <taxon>Bacteroidota</taxon>
        <taxon>Cytophagia</taxon>
        <taxon>Cytophagales</taxon>
        <taxon>Cytophagaceae</taxon>
        <taxon>Anditalea</taxon>
    </lineage>
</organism>
<dbReference type="Gene3D" id="2.60.40.2060">
    <property type="match status" value="1"/>
</dbReference>
<evidence type="ECO:0008006" key="5">
    <source>
        <dbReference type="Google" id="ProtNLM"/>
    </source>
</evidence>
<evidence type="ECO:0000313" key="3">
    <source>
        <dbReference type="EMBL" id="KEO75636.1"/>
    </source>
</evidence>
<sequence length="235" mass="26836">MKSGYIYIMMLLYSCMLYSCEFDNYDEPSSILSGNIVYQGEPINVAINEVNLELWEPGWQLKNRIDVIMNQDGSYSASLFNAEYKLMFRQNQGPFRMITNPETQSDTIVVNVNGNTNLDIEVMPYYMIRNPQIVLEGSVFNASANIEQIIMGENARDVERVSLYVNQTMFVDNRGNYNLASRNLSAADIEDMGNVNLSLEMPNLVRGQNFIYARIGVKIQGVEQLIFSPVQRFNI</sequence>
<name>A0A074L098_9BACT</name>
<dbReference type="Pfam" id="PF12866">
    <property type="entry name" value="DUF3823"/>
    <property type="match status" value="1"/>
</dbReference>
<feature type="domain" description="DUF3823" evidence="1">
    <location>
        <begin position="30"/>
        <end position="123"/>
    </location>
</feature>
<comment type="caution">
    <text evidence="3">The sequence shown here is derived from an EMBL/GenBank/DDBJ whole genome shotgun (WGS) entry which is preliminary data.</text>
</comment>
<dbReference type="Gene3D" id="2.60.40.1120">
    <property type="entry name" value="Carboxypeptidase-like, regulatory domain"/>
    <property type="match status" value="1"/>
</dbReference>
<dbReference type="AlphaFoldDB" id="A0A074L098"/>
<evidence type="ECO:0000259" key="1">
    <source>
        <dbReference type="Pfam" id="PF12866"/>
    </source>
</evidence>
<dbReference type="STRING" id="1048983.EL17_23720"/>
<evidence type="ECO:0000259" key="2">
    <source>
        <dbReference type="Pfam" id="PF18003"/>
    </source>
</evidence>
<proteinExistence type="predicted"/>
<feature type="domain" description="DUF3823" evidence="2">
    <location>
        <begin position="126"/>
        <end position="232"/>
    </location>
</feature>
<reference evidence="3 4" key="1">
    <citation type="submission" date="2014-04" db="EMBL/GenBank/DDBJ databases">
        <title>Characterization and application of a salt tolerant electro-active bacterium.</title>
        <authorList>
            <person name="Yang L."/>
            <person name="Wei S."/>
            <person name="Tay Q.X.M."/>
        </authorList>
    </citation>
    <scope>NUCLEOTIDE SEQUENCE [LARGE SCALE GENOMIC DNA]</scope>
    <source>
        <strain evidence="3 4">LY1</strain>
    </source>
</reference>
<gene>
    <name evidence="3" type="ORF">EL17_23720</name>
</gene>
<dbReference type="Proteomes" id="UP000027821">
    <property type="component" value="Unassembled WGS sequence"/>
</dbReference>
<evidence type="ECO:0000313" key="4">
    <source>
        <dbReference type="Proteomes" id="UP000027821"/>
    </source>
</evidence>
<accession>A0A074L098</accession>
<dbReference type="EMBL" id="JMIH01000005">
    <property type="protein sequence ID" value="KEO75636.1"/>
    <property type="molecule type" value="Genomic_DNA"/>
</dbReference>
<dbReference type="eggNOG" id="ENOG502Z8TV">
    <property type="taxonomic scope" value="Bacteria"/>
</dbReference>
<dbReference type="PROSITE" id="PS51257">
    <property type="entry name" value="PROKAR_LIPOPROTEIN"/>
    <property type="match status" value="1"/>
</dbReference>